<proteinExistence type="predicted"/>
<reference evidence="1 2" key="1">
    <citation type="submission" date="2019-07" db="EMBL/GenBank/DDBJ databases">
        <title>Genomics analysis of Aphanomyces spp. identifies a new class of oomycete effector associated with host adaptation.</title>
        <authorList>
            <person name="Gaulin E."/>
        </authorList>
    </citation>
    <scope>NUCLEOTIDE SEQUENCE [LARGE SCALE GENOMIC DNA]</scope>
    <source>
        <strain evidence="1 2">ATCC 201684</strain>
    </source>
</reference>
<evidence type="ECO:0008006" key="3">
    <source>
        <dbReference type="Google" id="ProtNLM"/>
    </source>
</evidence>
<dbReference type="PANTHER" id="PTHR40866">
    <property type="entry name" value="BED-TYPE DOMAIN-CONTAINING PROTEIN"/>
    <property type="match status" value="1"/>
</dbReference>
<name>A0A6G0XIC5_9STRA</name>
<evidence type="ECO:0000313" key="1">
    <source>
        <dbReference type="EMBL" id="KAF0739959.1"/>
    </source>
</evidence>
<dbReference type="Proteomes" id="UP000481153">
    <property type="component" value="Unassembled WGS sequence"/>
</dbReference>
<gene>
    <name evidence="1" type="ORF">Ae201684_004540</name>
</gene>
<comment type="caution">
    <text evidence="1">The sequence shown here is derived from an EMBL/GenBank/DDBJ whole genome shotgun (WGS) entry which is preliminary data.</text>
</comment>
<keyword evidence="2" id="KW-1185">Reference proteome</keyword>
<protein>
    <recommendedName>
        <fullName evidence="3">HAT C-terminal dimerisation domain-containing protein</fullName>
    </recommendedName>
</protein>
<accession>A0A6G0XIC5</accession>
<organism evidence="1 2">
    <name type="scientific">Aphanomyces euteiches</name>
    <dbReference type="NCBI Taxonomy" id="100861"/>
    <lineage>
        <taxon>Eukaryota</taxon>
        <taxon>Sar</taxon>
        <taxon>Stramenopiles</taxon>
        <taxon>Oomycota</taxon>
        <taxon>Saprolegniomycetes</taxon>
        <taxon>Saprolegniales</taxon>
        <taxon>Verrucalvaceae</taxon>
        <taxon>Aphanomyces</taxon>
    </lineage>
</organism>
<sequence>MRKLRHVVPAAKLRRLTPLKEKMKNSTHWSPTYHMLQRYVEIKPFVMMIGDREIDALLPSVGQDRLIDELLLVLKDLDTATLALQGEEMSLLDVRNLFDEAMDDYPTASSRLSPDAEIVANPDFENGVVKILSQMTNILNESERRSVERLKIDAVAPNEVPIDRPCLAERAKKRMKKTGDDKQFMDCRFIRPTSNICERLFSMAKLTLTDRRRAMHPQTFEQQVFLKVNMAYWGVDDVIEIMTEN</sequence>
<dbReference type="EMBL" id="VJMJ01000056">
    <property type="protein sequence ID" value="KAF0739959.1"/>
    <property type="molecule type" value="Genomic_DNA"/>
</dbReference>
<dbReference type="SUPFAM" id="SSF53098">
    <property type="entry name" value="Ribonuclease H-like"/>
    <property type="match status" value="1"/>
</dbReference>
<dbReference type="InterPro" id="IPR012337">
    <property type="entry name" value="RNaseH-like_sf"/>
</dbReference>
<dbReference type="PANTHER" id="PTHR40866:SF1">
    <property type="entry name" value="BED-TYPE DOMAIN-CONTAINING PROTEIN"/>
    <property type="match status" value="1"/>
</dbReference>
<evidence type="ECO:0000313" key="2">
    <source>
        <dbReference type="Proteomes" id="UP000481153"/>
    </source>
</evidence>
<dbReference type="AlphaFoldDB" id="A0A6G0XIC5"/>
<dbReference type="VEuPathDB" id="FungiDB:AeMF1_016490"/>